<sequence>MPPLWSCSWDGCSLPAVQQAGDCVLCNRHLCRLHLQEPWHECPDPKVFISIHSHRGPGNLSLMITQSNWTEFISRFAAAEAQRLEELCQRIDGVKLCARASEVRGADVPCTIDLSPETLSDLMGGQNCHAEITFEDGVVWLARFRVVSAVAPPPEVCDYTLQSEATTMQFLERHTRVPSPRVFDWACESDPTNTIGVGYILMEKLNGTSLRWHEATTAQKEKIVRQYAEIMLELERHPFDQLGALISKGSAAESQIQVGASTDFTTFRSGDGGMPLGPFRSSKEAYRAFVEASIQMIVSGEVGRAESALDIILAYKFGLDVVDRVSEETATDDKGGEQFFLKHMDDKGDHILVNDDFDIVGIIDWECCQTAPREQAFSSPCMMWPVKAFYDGSNELTEEELLLARVFRERGREDLASCVLHGRKVQRLLFVLGPLVVDEDKSTLAGLFIGLKRAFDGQDCKTDGQGVEYEWEAWKAKALEDWKHEALIETALEANGQLAAAHHVGAHIAV</sequence>
<evidence type="ECO:0000313" key="2">
    <source>
        <dbReference type="Proteomes" id="UP000707071"/>
    </source>
</evidence>
<dbReference type="EMBL" id="SRRH01000434">
    <property type="protein sequence ID" value="KAG6289005.1"/>
    <property type="molecule type" value="Genomic_DNA"/>
</dbReference>
<dbReference type="InterPro" id="IPR035896">
    <property type="entry name" value="AN1-like_Znf"/>
</dbReference>
<gene>
    <name evidence="1" type="ORF">E4U09_005234</name>
</gene>
<dbReference type="SUPFAM" id="SSF56112">
    <property type="entry name" value="Protein kinase-like (PK-like)"/>
    <property type="match status" value="1"/>
</dbReference>
<dbReference type="SUPFAM" id="SSF118310">
    <property type="entry name" value="AN1-like Zinc finger"/>
    <property type="match status" value="1"/>
</dbReference>
<keyword evidence="2" id="KW-1185">Reference proteome</keyword>
<organism evidence="1 2">
    <name type="scientific">Claviceps aff. purpurea</name>
    <dbReference type="NCBI Taxonomy" id="1967640"/>
    <lineage>
        <taxon>Eukaryota</taxon>
        <taxon>Fungi</taxon>
        <taxon>Dikarya</taxon>
        <taxon>Ascomycota</taxon>
        <taxon>Pezizomycotina</taxon>
        <taxon>Sordariomycetes</taxon>
        <taxon>Hypocreomycetidae</taxon>
        <taxon>Hypocreales</taxon>
        <taxon>Clavicipitaceae</taxon>
        <taxon>Claviceps</taxon>
    </lineage>
</organism>
<dbReference type="PANTHER" id="PTHR21310:SF15">
    <property type="entry name" value="AMINOGLYCOSIDE PHOSPHOTRANSFERASE DOMAIN-CONTAINING PROTEIN"/>
    <property type="match status" value="1"/>
</dbReference>
<name>A0A9P7QGY5_9HYPO</name>
<accession>A0A9P7QGY5</accession>
<protein>
    <recommendedName>
        <fullName evidence="3">Aminoglycoside phosphotransferase domain-containing protein</fullName>
    </recommendedName>
</protein>
<evidence type="ECO:0008006" key="3">
    <source>
        <dbReference type="Google" id="ProtNLM"/>
    </source>
</evidence>
<dbReference type="InterPro" id="IPR011009">
    <property type="entry name" value="Kinase-like_dom_sf"/>
</dbReference>
<dbReference type="InterPro" id="IPR051678">
    <property type="entry name" value="AGP_Transferase"/>
</dbReference>
<reference evidence="1 2" key="1">
    <citation type="journal article" date="2020" name="bioRxiv">
        <title>Whole genome comparisons of ergot fungi reveals the divergence and evolution of species within the genus Claviceps are the result of varying mechanisms driving genome evolution and host range expansion.</title>
        <authorList>
            <person name="Wyka S.A."/>
            <person name="Mondo S.J."/>
            <person name="Liu M."/>
            <person name="Dettman J."/>
            <person name="Nalam V."/>
            <person name="Broders K.D."/>
        </authorList>
    </citation>
    <scope>NUCLEOTIDE SEQUENCE [LARGE SCALE GENOMIC DNA]</scope>
    <source>
        <strain evidence="1 2">Clav52</strain>
    </source>
</reference>
<evidence type="ECO:0000313" key="1">
    <source>
        <dbReference type="EMBL" id="KAG6289005.1"/>
    </source>
</evidence>
<comment type="caution">
    <text evidence="1">The sequence shown here is derived from an EMBL/GenBank/DDBJ whole genome shotgun (WGS) entry which is preliminary data.</text>
</comment>
<dbReference type="AlphaFoldDB" id="A0A9P7QGY5"/>
<proteinExistence type="predicted"/>
<dbReference type="Proteomes" id="UP000707071">
    <property type="component" value="Unassembled WGS sequence"/>
</dbReference>
<dbReference type="PANTHER" id="PTHR21310">
    <property type="entry name" value="AMINOGLYCOSIDE PHOSPHOTRANSFERASE-RELATED-RELATED"/>
    <property type="match status" value="1"/>
</dbReference>
<dbReference type="Gene3D" id="3.90.1200.10">
    <property type="match status" value="1"/>
</dbReference>